<keyword evidence="11" id="KW-0539">Nucleus</keyword>
<dbReference type="GO" id="GO:0030915">
    <property type="term" value="C:Smc5-Smc6 complex"/>
    <property type="evidence" value="ECO:0007669"/>
    <property type="project" value="TreeGrafter"/>
</dbReference>
<reference evidence="15 16" key="2">
    <citation type="submission" date="2019-01" db="EMBL/GenBank/DDBJ databases">
        <title>The decoding of complex shrimp genome reveals the adaptation for benthos swimmer, frequently molting mechanism and breeding impact on genome.</title>
        <authorList>
            <person name="Sun Y."/>
            <person name="Gao Y."/>
            <person name="Yu Y."/>
        </authorList>
    </citation>
    <scope>NUCLEOTIDE SEQUENCE [LARGE SCALE GENOMIC DNA]</scope>
    <source>
        <tissue evidence="15">Muscle</tissue>
    </source>
</reference>
<evidence type="ECO:0000313" key="16">
    <source>
        <dbReference type="Proteomes" id="UP000283509"/>
    </source>
</evidence>
<dbReference type="STRING" id="6689.A0A423TUR2"/>
<feature type="domain" description="Rad50/SbcC-type AAA" evidence="14">
    <location>
        <begin position="53"/>
        <end position="389"/>
    </location>
</feature>
<evidence type="ECO:0000256" key="8">
    <source>
        <dbReference type="ARBA" id="ARBA00023054"/>
    </source>
</evidence>
<dbReference type="AlphaFoldDB" id="A0A423TUR2"/>
<comment type="subcellular location">
    <subcellularLocation>
        <location evidence="2">Chromosome</location>
    </subcellularLocation>
    <subcellularLocation>
        <location evidence="1">Nucleus</location>
    </subcellularLocation>
</comment>
<evidence type="ECO:0000256" key="11">
    <source>
        <dbReference type="ARBA" id="ARBA00023242"/>
    </source>
</evidence>
<dbReference type="Pfam" id="PF13476">
    <property type="entry name" value="AAA_23"/>
    <property type="match status" value="1"/>
</dbReference>
<keyword evidence="8 12" id="KW-0175">Coiled coil</keyword>
<dbReference type="EMBL" id="QCYY01001146">
    <property type="protein sequence ID" value="ROT80170.1"/>
    <property type="molecule type" value="Genomic_DNA"/>
</dbReference>
<name>A0A423TUR2_PENVA</name>
<evidence type="ECO:0000256" key="2">
    <source>
        <dbReference type="ARBA" id="ARBA00004286"/>
    </source>
</evidence>
<evidence type="ECO:0000256" key="9">
    <source>
        <dbReference type="ARBA" id="ARBA00023172"/>
    </source>
</evidence>
<sequence>MSVRKLDDLHNGDSEATPVSSQKRRRTSYSDSSYLTEMKMTQESASCGILERVIVKNFMCHDHLEFTFSPNINFVQGRNGSGKSAILTAVVVGLGGNVRATNRGNSMKELVKYGKYTATIDIHIKNVGRDAYKHDIYGDCIIVERKIMSSGGGSYRIKAKNGTVVSTKKDEIVRMLDHFNLQIENPVTVLNQDMSRSFLNSTDPHDLYKFFLEATQLQQMRDNYTYLQEALRSSLATIEGRKEDLPYLKKEVEEQRSRYEFSKSLADKRNKLRELRRELMWAVVREAEKEEEATVQKLEAHEALCNKLQEKITSYQTNFEEEQQQHKALQEELANRTNQLSNQAKETKAANEQMVKAKAMLKDQQMQAATAEKKVKSIQKEISELKEAIEKDNSAAQNNWAAQRAARLEKIENFKKEMLEIHQSMKTEDTHHSNITNTMEHKKAEQKQFFLEEKAIRTKCSRLEKELTELRGQQSNVFTVYGPWVPEVLKQIDIAHKKGMFSAKPVGPLGAFIKLRDQQWGHVAEAIIANRINSFCVNNQKDCLVLKQILSRVNFHGAPKPIITVSRFRERVHDVSQFEVQSDRYPSLWSVLNVSDTVVANTLIDQMQVESTLLIPTAQEAGRLLKDQRTVPKNCKVAYTLNRDIYHPDPNYRIYSGRGQQPARYLQVSVEQKISDLQAEIESTREELKTHSRKAQEYQAEMKELENEIHISNRKLQKDKVKIAQLRGQVRVLQDQEEPAPPDVSQLEEDIRQQEVLLESAQTHAEELKNLVIESKEKYQEASSKYEILRQEQHKFLQEAENIKKNVSQCEQRTNRLLQALEGYKKKKKETQTRKKDFEAELKEARENREKESERAKNFEPRFETTRSAKDVNSQYKALEARLSKEEAERGDPVEIAQKYKEVQQRYSGIIKALEGHSNLLELIQQSLEKRQQEYGCFRRFTSIMIKSYFRNRLSFRNLHGSLHFDFEKEILTMRVVKSGSKGDHDTVSELHKNKKSEKGAQQTLAMMSGGERSFCTVSFILALWEVMDSPIRILDEFDVFMDIVARKQSMDMMIDIADSKTQYIYLTPLELNKAEHPNVNIYRMPDPERREED</sequence>
<proteinExistence type="inferred from homology"/>
<keyword evidence="6" id="KW-0227">DNA damage</keyword>
<evidence type="ECO:0000256" key="5">
    <source>
        <dbReference type="ARBA" id="ARBA00022741"/>
    </source>
</evidence>
<keyword evidence="9" id="KW-0233">DNA recombination</keyword>
<organism evidence="15 16">
    <name type="scientific">Penaeus vannamei</name>
    <name type="common">Whiteleg shrimp</name>
    <name type="synonym">Litopenaeus vannamei</name>
    <dbReference type="NCBI Taxonomy" id="6689"/>
    <lineage>
        <taxon>Eukaryota</taxon>
        <taxon>Metazoa</taxon>
        <taxon>Ecdysozoa</taxon>
        <taxon>Arthropoda</taxon>
        <taxon>Crustacea</taxon>
        <taxon>Multicrustacea</taxon>
        <taxon>Malacostraca</taxon>
        <taxon>Eumalacostraca</taxon>
        <taxon>Eucarida</taxon>
        <taxon>Decapoda</taxon>
        <taxon>Dendrobranchiata</taxon>
        <taxon>Penaeoidea</taxon>
        <taxon>Penaeidae</taxon>
        <taxon>Penaeus</taxon>
    </lineage>
</organism>
<feature type="compositionally biased region" description="Basic and acidic residues" evidence="13">
    <location>
        <begin position="1"/>
        <end position="13"/>
    </location>
</feature>
<evidence type="ECO:0000259" key="14">
    <source>
        <dbReference type="Pfam" id="PF13476"/>
    </source>
</evidence>
<evidence type="ECO:0000256" key="12">
    <source>
        <dbReference type="SAM" id="Coils"/>
    </source>
</evidence>
<dbReference type="InterPro" id="IPR027417">
    <property type="entry name" value="P-loop_NTPase"/>
</dbReference>
<keyword evidence="4" id="KW-0158">Chromosome</keyword>
<evidence type="ECO:0000256" key="1">
    <source>
        <dbReference type="ARBA" id="ARBA00004123"/>
    </source>
</evidence>
<dbReference type="GO" id="GO:0003697">
    <property type="term" value="F:single-stranded DNA binding"/>
    <property type="evidence" value="ECO:0007669"/>
    <property type="project" value="TreeGrafter"/>
</dbReference>
<protein>
    <submittedName>
        <fullName evidence="15">Putative structural maintenance of chromosomes protein 6-like isoform X2</fullName>
    </submittedName>
</protein>
<dbReference type="SUPFAM" id="SSF52540">
    <property type="entry name" value="P-loop containing nucleoside triphosphate hydrolases"/>
    <property type="match status" value="2"/>
</dbReference>
<reference evidence="15 16" key="1">
    <citation type="submission" date="2018-04" db="EMBL/GenBank/DDBJ databases">
        <authorList>
            <person name="Zhang X."/>
            <person name="Yuan J."/>
            <person name="Li F."/>
            <person name="Xiang J."/>
        </authorList>
    </citation>
    <scope>NUCLEOTIDE SEQUENCE [LARGE SCALE GENOMIC DNA]</scope>
    <source>
        <tissue evidence="15">Muscle</tissue>
    </source>
</reference>
<dbReference type="GO" id="GO:0005634">
    <property type="term" value="C:nucleus"/>
    <property type="evidence" value="ECO:0007669"/>
    <property type="project" value="UniProtKB-SubCell"/>
</dbReference>
<feature type="region of interest" description="Disordered" evidence="13">
    <location>
        <begin position="1"/>
        <end position="32"/>
    </location>
</feature>
<dbReference type="OrthoDB" id="10072614at2759"/>
<comment type="caution">
    <text evidence="15">The sequence shown here is derived from an EMBL/GenBank/DDBJ whole genome shotgun (WGS) entry which is preliminary data.</text>
</comment>
<evidence type="ECO:0000256" key="10">
    <source>
        <dbReference type="ARBA" id="ARBA00023204"/>
    </source>
</evidence>
<gene>
    <name evidence="15" type="ORF">C7M84_001098</name>
</gene>
<evidence type="ECO:0000256" key="3">
    <source>
        <dbReference type="ARBA" id="ARBA00006793"/>
    </source>
</evidence>
<keyword evidence="16" id="KW-1185">Reference proteome</keyword>
<feature type="coiled-coil region" evidence="12">
    <location>
        <begin position="667"/>
        <end position="889"/>
    </location>
</feature>
<dbReference type="PANTHER" id="PTHR19306">
    <property type="entry name" value="STRUCTURAL MAINTENANCE OF CHROMOSOMES 5,6 SMC5, SMC6"/>
    <property type="match status" value="1"/>
</dbReference>
<evidence type="ECO:0000256" key="6">
    <source>
        <dbReference type="ARBA" id="ARBA00022763"/>
    </source>
</evidence>
<dbReference type="GO" id="GO:0000724">
    <property type="term" value="P:double-strand break repair via homologous recombination"/>
    <property type="evidence" value="ECO:0007669"/>
    <property type="project" value="TreeGrafter"/>
</dbReference>
<feature type="coiled-coil region" evidence="12">
    <location>
        <begin position="284"/>
        <end position="399"/>
    </location>
</feature>
<evidence type="ECO:0000313" key="15">
    <source>
        <dbReference type="EMBL" id="ROT80170.1"/>
    </source>
</evidence>
<dbReference type="GO" id="GO:0035861">
    <property type="term" value="C:site of double-strand break"/>
    <property type="evidence" value="ECO:0007669"/>
    <property type="project" value="TreeGrafter"/>
</dbReference>
<keyword evidence="5" id="KW-0547">Nucleotide-binding</keyword>
<dbReference type="Gene3D" id="3.40.50.300">
    <property type="entry name" value="P-loop containing nucleotide triphosphate hydrolases"/>
    <property type="match status" value="2"/>
</dbReference>
<comment type="similarity">
    <text evidence="3">Belongs to the SMC family. SMC6 subfamily.</text>
</comment>
<evidence type="ECO:0000256" key="4">
    <source>
        <dbReference type="ARBA" id="ARBA00022454"/>
    </source>
</evidence>
<dbReference type="PANTHER" id="PTHR19306:SF6">
    <property type="entry name" value="STRUCTURAL MAINTENANCE OF CHROMOSOMES PROTEIN 6"/>
    <property type="match status" value="1"/>
</dbReference>
<keyword evidence="10" id="KW-0234">DNA repair</keyword>
<evidence type="ECO:0000256" key="13">
    <source>
        <dbReference type="SAM" id="MobiDB-lite"/>
    </source>
</evidence>
<keyword evidence="7" id="KW-0067">ATP-binding</keyword>
<dbReference type="GO" id="GO:0003684">
    <property type="term" value="F:damaged DNA binding"/>
    <property type="evidence" value="ECO:0007669"/>
    <property type="project" value="TreeGrafter"/>
</dbReference>
<accession>A0A423TUR2</accession>
<dbReference type="InterPro" id="IPR038729">
    <property type="entry name" value="Rad50/SbcC_AAA"/>
</dbReference>
<dbReference type="GO" id="GO:0005524">
    <property type="term" value="F:ATP binding"/>
    <property type="evidence" value="ECO:0007669"/>
    <property type="project" value="UniProtKB-KW"/>
</dbReference>
<dbReference type="Proteomes" id="UP000283509">
    <property type="component" value="Unassembled WGS sequence"/>
</dbReference>
<evidence type="ECO:0000256" key="7">
    <source>
        <dbReference type="ARBA" id="ARBA00022840"/>
    </source>
</evidence>